<organism evidence="1 4">
    <name type="scientific">Myxococcus fulvus</name>
    <dbReference type="NCBI Taxonomy" id="33"/>
    <lineage>
        <taxon>Bacteria</taxon>
        <taxon>Pseudomonadati</taxon>
        <taxon>Myxococcota</taxon>
        <taxon>Myxococcia</taxon>
        <taxon>Myxococcales</taxon>
        <taxon>Cystobacterineae</taxon>
        <taxon>Myxococcaceae</taxon>
        <taxon>Myxococcus</taxon>
    </lineage>
</organism>
<protein>
    <recommendedName>
        <fullName evidence="5">ADP-ribosylation/crystallin J1</fullName>
    </recommendedName>
</protein>
<comment type="caution">
    <text evidence="1">The sequence shown here is derived from an EMBL/GenBank/DDBJ whole genome shotgun (WGS) entry which is preliminary data.</text>
</comment>
<proteinExistence type="predicted"/>
<dbReference type="AlphaFoldDB" id="A0A511SZR8"/>
<evidence type="ECO:0000313" key="2">
    <source>
        <dbReference type="EMBL" id="SEU02561.1"/>
    </source>
</evidence>
<evidence type="ECO:0008006" key="5">
    <source>
        <dbReference type="Google" id="ProtNLM"/>
    </source>
</evidence>
<keyword evidence="3" id="KW-1185">Reference proteome</keyword>
<reference evidence="2 3" key="1">
    <citation type="submission" date="2016-10" db="EMBL/GenBank/DDBJ databases">
        <authorList>
            <person name="Varghese N."/>
            <person name="Submissions S."/>
        </authorList>
    </citation>
    <scope>NUCLEOTIDE SEQUENCE [LARGE SCALE GENOMIC DNA]</scope>
    <source>
        <strain evidence="2 3">DSM 16525</strain>
    </source>
</reference>
<accession>A0A511SZR8</accession>
<dbReference type="Proteomes" id="UP000321514">
    <property type="component" value="Unassembled WGS sequence"/>
</dbReference>
<evidence type="ECO:0000313" key="4">
    <source>
        <dbReference type="Proteomes" id="UP000321514"/>
    </source>
</evidence>
<reference evidence="1 4" key="2">
    <citation type="submission" date="2019-07" db="EMBL/GenBank/DDBJ databases">
        <title>Whole genome shotgun sequence of Myxococcus fulvus NBRC 100333.</title>
        <authorList>
            <person name="Hosoyama A."/>
            <person name="Uohara A."/>
            <person name="Ohji S."/>
            <person name="Ichikawa N."/>
        </authorList>
    </citation>
    <scope>NUCLEOTIDE SEQUENCE [LARGE SCALE GENOMIC DNA]</scope>
    <source>
        <strain evidence="1 4">NBRC 100333</strain>
    </source>
</reference>
<dbReference type="EMBL" id="FOIB01000004">
    <property type="protein sequence ID" value="SEU02561.1"/>
    <property type="molecule type" value="Genomic_DNA"/>
</dbReference>
<dbReference type="RefSeq" id="WP_218035650.1">
    <property type="nucleotide sequence ID" value="NZ_BJXR01000019.1"/>
</dbReference>
<dbReference type="STRING" id="1334629.MFUL124B02_38575"/>
<gene>
    <name evidence="1" type="ORF">MFU01_19790</name>
    <name evidence="2" type="ORF">SAMN05443572_104434</name>
</gene>
<dbReference type="EMBL" id="BJXR01000019">
    <property type="protein sequence ID" value="GEN06942.1"/>
    <property type="molecule type" value="Genomic_DNA"/>
</dbReference>
<dbReference type="Proteomes" id="UP000183760">
    <property type="component" value="Unassembled WGS sequence"/>
</dbReference>
<sequence>MALPFLEETPMVETLTLYRPVGLKEAQLVREVDGRGFPPRLPDQPFFYPVMNVDYARQIARDWNAPDAGSGHVGFVTAFDVEAPFLARYPVRTVGARLHQELWVPAEELAEFNARIVGPIRFLEAWFGADYQGPAIPWVPASDQHTVARPAR</sequence>
<evidence type="ECO:0000313" key="1">
    <source>
        <dbReference type="EMBL" id="GEN06942.1"/>
    </source>
</evidence>
<name>A0A511SZR8_MYXFU</name>
<evidence type="ECO:0000313" key="3">
    <source>
        <dbReference type="Proteomes" id="UP000183760"/>
    </source>
</evidence>